<dbReference type="CDD" id="cd01836">
    <property type="entry name" value="FeeA_FeeB_like"/>
    <property type="match status" value="1"/>
</dbReference>
<dbReference type="GO" id="GO:0004622">
    <property type="term" value="F:phosphatidylcholine lysophospholipase activity"/>
    <property type="evidence" value="ECO:0007669"/>
    <property type="project" value="TreeGrafter"/>
</dbReference>
<dbReference type="EMBL" id="PKJS01000016">
    <property type="protein sequence ID" value="PKZ67992.1"/>
    <property type="molecule type" value="Genomic_DNA"/>
</dbReference>
<organism evidence="2 3">
    <name type="scientific">Faucicola osloensis</name>
    <name type="common">Moraxella osloensis</name>
    <dbReference type="NCBI Taxonomy" id="34062"/>
    <lineage>
        <taxon>Bacteria</taxon>
        <taxon>Pseudomonadati</taxon>
        <taxon>Pseudomonadota</taxon>
        <taxon>Gammaproteobacteria</taxon>
        <taxon>Moraxellales</taxon>
        <taxon>Moraxellaceae</taxon>
        <taxon>Faucicola</taxon>
    </lineage>
</organism>
<dbReference type="PANTHER" id="PTHR30383:SF5">
    <property type="entry name" value="SGNH HYDROLASE-TYPE ESTERASE DOMAIN-CONTAINING PROTEIN"/>
    <property type="match status" value="1"/>
</dbReference>
<dbReference type="InterPro" id="IPR051532">
    <property type="entry name" value="Ester_Hydrolysis_Enzymes"/>
</dbReference>
<name>A0A2I1RFT7_FAUOS</name>
<evidence type="ECO:0000313" key="2">
    <source>
        <dbReference type="EMBL" id="PKZ67992.1"/>
    </source>
</evidence>
<dbReference type="RefSeq" id="WP_101965050.1">
    <property type="nucleotide sequence ID" value="NZ_PKJS01000016.1"/>
</dbReference>
<dbReference type="PANTHER" id="PTHR30383">
    <property type="entry name" value="THIOESTERASE 1/PROTEASE 1/LYSOPHOSPHOLIPASE L1"/>
    <property type="match status" value="1"/>
</dbReference>
<evidence type="ECO:0000259" key="1">
    <source>
        <dbReference type="Pfam" id="PF13472"/>
    </source>
</evidence>
<sequence>MSIQPLWTWQHLLLSPLYLYQAKQVKKNTLRLDEPIGERYGTTAFVDANPQQPPLKVLIIGDSAGVGVGVEHQDQAFLGQFVTGLSQDKALAQYYSHIDWQLEATTGYTSFDILRQLYVMKAHAVDIVVISVGVNDTVMNVAVSQWQHNLQAMIAILKRKFLARHILFVSIPPLQLMPALPSPLNSFMGRMAQRLDTALQQVVKDTPSTSNQQVHYLLANFEAGGLDKTTLFAKDGFHPSALTYQRWAKNMVDFVTEILL</sequence>
<feature type="domain" description="SGNH hydrolase-type esterase" evidence="1">
    <location>
        <begin position="60"/>
        <end position="246"/>
    </location>
</feature>
<dbReference type="Proteomes" id="UP000234914">
    <property type="component" value="Unassembled WGS sequence"/>
</dbReference>
<evidence type="ECO:0000313" key="3">
    <source>
        <dbReference type="Proteomes" id="UP000234914"/>
    </source>
</evidence>
<dbReference type="InterPro" id="IPR036514">
    <property type="entry name" value="SGNH_hydro_sf"/>
</dbReference>
<proteinExistence type="predicted"/>
<gene>
    <name evidence="2" type="ORF">CYJ96_10955</name>
</gene>
<dbReference type="Pfam" id="PF13472">
    <property type="entry name" value="Lipase_GDSL_2"/>
    <property type="match status" value="1"/>
</dbReference>
<dbReference type="SUPFAM" id="SSF52266">
    <property type="entry name" value="SGNH hydrolase"/>
    <property type="match status" value="1"/>
</dbReference>
<dbReference type="Gene3D" id="3.40.50.1110">
    <property type="entry name" value="SGNH hydrolase"/>
    <property type="match status" value="1"/>
</dbReference>
<accession>A0A2I1RFT7</accession>
<comment type="caution">
    <text evidence="2">The sequence shown here is derived from an EMBL/GenBank/DDBJ whole genome shotgun (WGS) entry which is preliminary data.</text>
</comment>
<reference evidence="2 3" key="1">
    <citation type="submission" date="2017-12" db="EMBL/GenBank/DDBJ databases">
        <title>Phylogenetic diversity of female urinary microbiome.</title>
        <authorList>
            <person name="Thomas-White K."/>
            <person name="Wolfe A.J."/>
        </authorList>
    </citation>
    <scope>NUCLEOTIDE SEQUENCE [LARGE SCALE GENOMIC DNA]</scope>
    <source>
        <strain evidence="2 3">UMB0416</strain>
    </source>
</reference>
<dbReference type="InterPro" id="IPR013830">
    <property type="entry name" value="SGNH_hydro"/>
</dbReference>
<dbReference type="AlphaFoldDB" id="A0A2I1RFT7"/>
<protein>
    <recommendedName>
        <fullName evidence="1">SGNH hydrolase-type esterase domain-containing protein</fullName>
    </recommendedName>
</protein>